<accession>A0AAN9EL44</accession>
<dbReference type="PANTHER" id="PTHR47723">
    <property type="entry name" value="OS05G0353850 PROTEIN"/>
    <property type="match status" value="1"/>
</dbReference>
<dbReference type="Proteomes" id="UP001372338">
    <property type="component" value="Unassembled WGS sequence"/>
</dbReference>
<protein>
    <recommendedName>
        <fullName evidence="2">RNase H type-1 domain-containing protein</fullName>
    </recommendedName>
</protein>
<dbReference type="InterPro" id="IPR002156">
    <property type="entry name" value="RNaseH_domain"/>
</dbReference>
<dbReference type="InterPro" id="IPR044730">
    <property type="entry name" value="RNase_H-like_dom_plant"/>
</dbReference>
<dbReference type="InterPro" id="IPR053151">
    <property type="entry name" value="RNase_H-like"/>
</dbReference>
<dbReference type="CDD" id="cd06222">
    <property type="entry name" value="RNase_H_like"/>
    <property type="match status" value="1"/>
</dbReference>
<comment type="caution">
    <text evidence="3">The sequence shown here is derived from an EMBL/GenBank/DDBJ whole genome shotgun (WGS) entry which is preliminary data.</text>
</comment>
<dbReference type="PANTHER" id="PTHR47723:SF19">
    <property type="entry name" value="POLYNUCLEOTIDYL TRANSFERASE, RIBONUCLEASE H-LIKE SUPERFAMILY PROTEIN"/>
    <property type="match status" value="1"/>
</dbReference>
<dbReference type="Gene3D" id="3.30.420.10">
    <property type="entry name" value="Ribonuclease H-like superfamily/Ribonuclease H"/>
    <property type="match status" value="1"/>
</dbReference>
<dbReference type="EMBL" id="JAYWIO010000005">
    <property type="protein sequence ID" value="KAK7259161.1"/>
    <property type="molecule type" value="Genomic_DNA"/>
</dbReference>
<dbReference type="InterPro" id="IPR036397">
    <property type="entry name" value="RNaseH_sf"/>
</dbReference>
<dbReference type="AlphaFoldDB" id="A0AAN9EL44"/>
<keyword evidence="4" id="KW-1185">Reference proteome</keyword>
<dbReference type="GO" id="GO:0003676">
    <property type="term" value="F:nucleic acid binding"/>
    <property type="evidence" value="ECO:0007669"/>
    <property type="project" value="InterPro"/>
</dbReference>
<feature type="signal peptide" evidence="1">
    <location>
        <begin position="1"/>
        <end position="16"/>
    </location>
</feature>
<feature type="domain" description="RNase H type-1" evidence="2">
    <location>
        <begin position="113"/>
        <end position="222"/>
    </location>
</feature>
<evidence type="ECO:0000259" key="2">
    <source>
        <dbReference type="Pfam" id="PF13456"/>
    </source>
</evidence>
<keyword evidence="1" id="KW-0732">Signal</keyword>
<reference evidence="3 4" key="1">
    <citation type="submission" date="2024-01" db="EMBL/GenBank/DDBJ databases">
        <title>The genomes of 5 underutilized Papilionoideae crops provide insights into root nodulation and disease resistanc.</title>
        <authorList>
            <person name="Yuan L."/>
        </authorList>
    </citation>
    <scope>NUCLEOTIDE SEQUENCE [LARGE SCALE GENOMIC DNA]</scope>
    <source>
        <strain evidence="3">ZHUSHIDOU_FW_LH</strain>
        <tissue evidence="3">Leaf</tissue>
    </source>
</reference>
<evidence type="ECO:0000313" key="4">
    <source>
        <dbReference type="Proteomes" id="UP001372338"/>
    </source>
</evidence>
<gene>
    <name evidence="3" type="ORF">RIF29_24760</name>
</gene>
<name>A0AAN9EL44_CROPI</name>
<dbReference type="SUPFAM" id="SSF53098">
    <property type="entry name" value="Ribonuclease H-like"/>
    <property type="match status" value="1"/>
</dbReference>
<dbReference type="GO" id="GO:0004523">
    <property type="term" value="F:RNA-DNA hybrid ribonuclease activity"/>
    <property type="evidence" value="ECO:0007669"/>
    <property type="project" value="InterPro"/>
</dbReference>
<feature type="chain" id="PRO_5042840368" description="RNase H type-1 domain-containing protein" evidence="1">
    <location>
        <begin position="17"/>
        <end position="234"/>
    </location>
</feature>
<dbReference type="InterPro" id="IPR012337">
    <property type="entry name" value="RNaseH-like_sf"/>
</dbReference>
<sequence length="234" mass="26295">MLGFLTLLILTPHRMGMDLATESASEDLFFHLVSLPPGNSVMLHQIFVAGVCCNQKRFFIACMTAPRPRQFGICSDVSRCFGQEEKIKQMRWISWLPPSGTRIALNVDDSSMGNPGRAGYGGLLRDINGSWLCGFAGQYGVSNNIHMEILAIFYGLEVAWNRGYRDVECRSNCLEVLHLIEDGCTQFHAYATIIFGVKELLKRNWRVSFHHTLREGNQCADFTKNALSLKVESP</sequence>
<dbReference type="Pfam" id="PF13456">
    <property type="entry name" value="RVT_3"/>
    <property type="match status" value="1"/>
</dbReference>
<proteinExistence type="predicted"/>
<organism evidence="3 4">
    <name type="scientific">Crotalaria pallida</name>
    <name type="common">Smooth rattlebox</name>
    <name type="synonym">Crotalaria striata</name>
    <dbReference type="NCBI Taxonomy" id="3830"/>
    <lineage>
        <taxon>Eukaryota</taxon>
        <taxon>Viridiplantae</taxon>
        <taxon>Streptophyta</taxon>
        <taxon>Embryophyta</taxon>
        <taxon>Tracheophyta</taxon>
        <taxon>Spermatophyta</taxon>
        <taxon>Magnoliopsida</taxon>
        <taxon>eudicotyledons</taxon>
        <taxon>Gunneridae</taxon>
        <taxon>Pentapetalae</taxon>
        <taxon>rosids</taxon>
        <taxon>fabids</taxon>
        <taxon>Fabales</taxon>
        <taxon>Fabaceae</taxon>
        <taxon>Papilionoideae</taxon>
        <taxon>50 kb inversion clade</taxon>
        <taxon>genistoids sensu lato</taxon>
        <taxon>core genistoids</taxon>
        <taxon>Crotalarieae</taxon>
        <taxon>Crotalaria</taxon>
    </lineage>
</organism>
<evidence type="ECO:0000313" key="3">
    <source>
        <dbReference type="EMBL" id="KAK7259161.1"/>
    </source>
</evidence>
<evidence type="ECO:0000256" key="1">
    <source>
        <dbReference type="SAM" id="SignalP"/>
    </source>
</evidence>